<dbReference type="PIRSF" id="PIRSF028431">
    <property type="entry name" value="UCP028431"/>
    <property type="match status" value="1"/>
</dbReference>
<evidence type="ECO:0000313" key="3">
    <source>
        <dbReference type="Proteomes" id="UP000238563"/>
    </source>
</evidence>
<accession>A0A2S9JY22</accession>
<sequence>MDQRFVREKAGMAPDDAGLLDAVQRACFQYFWDGAHPHSGLARDRTGKNADPKNDLVAAGASGFGFMAILVAIERGWIERQAALGRIATMLTALEQTKRYHGVFPHFFHGRDGSTIPFSRRDDGGDLVETAFLLQGLICVRQYFGAPVPEETALRDRINHLWHAVEWTAHIKHDEKVLYWHHSPRYHFARNIPIRGWNEALIAYVLAAGAPRHGIDADIYHEGFATGSQFINRRDYYGINLPLGPDYGGPLFFAHYSFCGLDPRGLSDRYADYWQQNCNHARINYQHCVENPHGYRGYGPDSWGLTSSHGPAGYVVSSPASDFGLIAPTAALCSLPYLPEEAMHALRHFFQLPQAKMWGRFGFVDAFSQTSGWFARTYLGIDQGPVVAMIENHRTGLLWNLFMGAPEVRDGLLKLGFSSPHFAVAPPPVLEPLG</sequence>
<dbReference type="AlphaFoldDB" id="A0A2S9JY22"/>
<gene>
    <name evidence="2" type="ORF">C5750_03605</name>
</gene>
<dbReference type="InterPro" id="IPR019282">
    <property type="entry name" value="Glycoamylase-like_cons_dom"/>
</dbReference>
<evidence type="ECO:0000313" key="2">
    <source>
        <dbReference type="EMBL" id="PRD58228.1"/>
    </source>
</evidence>
<reference evidence="2 3" key="1">
    <citation type="submission" date="2018-02" db="EMBL/GenBank/DDBJ databases">
        <title>The draft genome of Phyllobacterium myrsinacearum DSM5892.</title>
        <authorList>
            <person name="Li L."/>
            <person name="Liu L."/>
            <person name="Zhang X."/>
            <person name="Wang T."/>
        </authorList>
    </citation>
    <scope>NUCLEOTIDE SEQUENCE [LARGE SCALE GENOMIC DNA]</scope>
    <source>
        <strain evidence="2 3">DSM 5892</strain>
    </source>
</reference>
<dbReference type="Proteomes" id="UP000238563">
    <property type="component" value="Unassembled WGS sequence"/>
</dbReference>
<dbReference type="EMBL" id="PVBT01000001">
    <property type="protein sequence ID" value="PRD58228.1"/>
    <property type="molecule type" value="Genomic_DNA"/>
</dbReference>
<keyword evidence="3" id="KW-1185">Reference proteome</keyword>
<dbReference type="Gene3D" id="1.50.10.140">
    <property type="match status" value="1"/>
</dbReference>
<dbReference type="InterPro" id="IPR016883">
    <property type="entry name" value="UCP028431"/>
</dbReference>
<organism evidence="2 3">
    <name type="scientific">Phyllobacterium myrsinacearum</name>
    <dbReference type="NCBI Taxonomy" id="28101"/>
    <lineage>
        <taxon>Bacteria</taxon>
        <taxon>Pseudomonadati</taxon>
        <taxon>Pseudomonadota</taxon>
        <taxon>Alphaproteobacteria</taxon>
        <taxon>Hyphomicrobiales</taxon>
        <taxon>Phyllobacteriaceae</taxon>
        <taxon>Phyllobacterium</taxon>
    </lineage>
</organism>
<dbReference type="Pfam" id="PF10091">
    <property type="entry name" value="Glycoamylase"/>
    <property type="match status" value="1"/>
</dbReference>
<name>A0A2S9JY22_9HYPH</name>
<proteinExistence type="predicted"/>
<feature type="domain" description="Glycoamylase-like" evidence="1">
    <location>
        <begin position="193"/>
        <end position="404"/>
    </location>
</feature>
<comment type="caution">
    <text evidence="2">The sequence shown here is derived from an EMBL/GenBank/DDBJ whole genome shotgun (WGS) entry which is preliminary data.</text>
</comment>
<dbReference type="OrthoDB" id="5937621at2"/>
<protein>
    <submittedName>
        <fullName evidence="2">Beta-glucosidase</fullName>
    </submittedName>
</protein>
<evidence type="ECO:0000259" key="1">
    <source>
        <dbReference type="Pfam" id="PF10091"/>
    </source>
</evidence>